<keyword evidence="9" id="KW-1185">Reference proteome</keyword>
<reference evidence="8" key="3">
    <citation type="submission" date="2025-09" db="UniProtKB">
        <authorList>
            <consortium name="Ensembl"/>
        </authorList>
    </citation>
    <scope>IDENTIFICATION</scope>
</reference>
<feature type="domain" description="RING-type" evidence="5">
    <location>
        <begin position="27"/>
        <end position="68"/>
    </location>
</feature>
<dbReference type="SUPFAM" id="SSF49899">
    <property type="entry name" value="Concanavalin A-like lectins/glucanases"/>
    <property type="match status" value="1"/>
</dbReference>
<dbReference type="FunFam" id="2.60.120.920:FF:000004">
    <property type="entry name" value="Butyrophilin subfamily 1 member A1"/>
    <property type="match status" value="1"/>
</dbReference>
<protein>
    <submittedName>
        <fullName evidence="8">Tripartite motif containing 61</fullName>
    </submittedName>
</protein>
<dbReference type="Pfam" id="PF15227">
    <property type="entry name" value="zf-C3HC4_4"/>
    <property type="match status" value="1"/>
</dbReference>
<reference evidence="8" key="2">
    <citation type="submission" date="2025-08" db="UniProtKB">
        <authorList>
            <consortium name="Ensembl"/>
        </authorList>
    </citation>
    <scope>IDENTIFICATION</scope>
</reference>
<evidence type="ECO:0000259" key="7">
    <source>
        <dbReference type="PROSITE" id="PS50188"/>
    </source>
</evidence>
<dbReference type="PRINTS" id="PR01407">
    <property type="entry name" value="BUTYPHLNCDUF"/>
</dbReference>
<dbReference type="PROSITE" id="PS50188">
    <property type="entry name" value="B302_SPRY"/>
    <property type="match status" value="1"/>
</dbReference>
<dbReference type="OMA" id="GALWPYF"/>
<dbReference type="InterPro" id="IPR006574">
    <property type="entry name" value="PRY"/>
</dbReference>
<dbReference type="SUPFAM" id="SSF57850">
    <property type="entry name" value="RING/U-box"/>
    <property type="match status" value="1"/>
</dbReference>
<accession>A0A452R612</accession>
<dbReference type="InterPro" id="IPR013083">
    <property type="entry name" value="Znf_RING/FYVE/PHD"/>
</dbReference>
<dbReference type="InterPro" id="IPR003879">
    <property type="entry name" value="Butyrophylin_SPRY"/>
</dbReference>
<dbReference type="STRING" id="9643.ENSUAMP00000013762"/>
<evidence type="ECO:0000256" key="1">
    <source>
        <dbReference type="ARBA" id="ARBA00022723"/>
    </source>
</evidence>
<dbReference type="Gene3D" id="3.30.160.60">
    <property type="entry name" value="Classic Zinc Finger"/>
    <property type="match status" value="1"/>
</dbReference>
<organism evidence="8 9">
    <name type="scientific">Ursus americanus</name>
    <name type="common">American black bear</name>
    <name type="synonym">Euarctos americanus</name>
    <dbReference type="NCBI Taxonomy" id="9643"/>
    <lineage>
        <taxon>Eukaryota</taxon>
        <taxon>Metazoa</taxon>
        <taxon>Chordata</taxon>
        <taxon>Craniata</taxon>
        <taxon>Vertebrata</taxon>
        <taxon>Euteleostomi</taxon>
        <taxon>Mammalia</taxon>
        <taxon>Eutheria</taxon>
        <taxon>Laurasiatheria</taxon>
        <taxon>Carnivora</taxon>
        <taxon>Caniformia</taxon>
        <taxon>Ursidae</taxon>
        <taxon>Ursus</taxon>
    </lineage>
</organism>
<feature type="domain" description="B30.2/SPRY" evidence="7">
    <location>
        <begin position="288"/>
        <end position="484"/>
    </location>
</feature>
<dbReference type="InterPro" id="IPR050143">
    <property type="entry name" value="TRIM/RBCC"/>
</dbReference>
<dbReference type="Gene3D" id="3.30.40.10">
    <property type="entry name" value="Zinc/RING finger domain, C3HC4 (zinc finger)"/>
    <property type="match status" value="1"/>
</dbReference>
<dbReference type="InterPro" id="IPR000315">
    <property type="entry name" value="Znf_B-box"/>
</dbReference>
<sequence length="484" mass="56595">SDFTSLIGKNSSAFVTALADLQTGASCPICLDYLKEPVTINCGHNFCLSCISMFWKNLNGTFPCPFCRYCSPERKFTNNPQLGNLIEIAKLLQIRRSKRKRKEEKLICEKHNQVLTFFCQKDLEVLCPQCSFSADHQNHYIWPIEKAAPYHRKRLQNCTELWKERVEQVEKVITMQSRKSLELKKKVQCRREEVKSEFEQILLFLKNEQEIVLRQLQDEEMDTLTKLNENLTTFSNYLSTLKHLSKEIEGKYMKSELELLTGVKSIYHKYKTLKSPEPFSFQLKEYGYHFAPQYSGLNKITKRFQVDLILDPETAHRKLIVSEDRKTVQYGNKRHNLPHNPRRFYLCQAVLASRGYNSGRQYWEVEVKDKPEWIVGICRDSLSRRRKNQCQPVLAQDGLWGVGRCSQSNYIALGPKKINLLPKVIPRKIGIFLDCELCEVSFYNLSDRSLLYIFNYCLTETLWPYFYTGTDSKPLKICTVTDSE</sequence>
<dbReference type="CDD" id="cd16607">
    <property type="entry name" value="RING-HC_TRIM60-like_C-IV"/>
    <property type="match status" value="1"/>
</dbReference>
<gene>
    <name evidence="8" type="primary">TRIM61</name>
</gene>
<dbReference type="SMART" id="SM00336">
    <property type="entry name" value="BBOX"/>
    <property type="match status" value="1"/>
</dbReference>
<dbReference type="PROSITE" id="PS00518">
    <property type="entry name" value="ZF_RING_1"/>
    <property type="match status" value="1"/>
</dbReference>
<dbReference type="Gene3D" id="2.60.120.920">
    <property type="match status" value="1"/>
</dbReference>
<dbReference type="GeneTree" id="ENSGT00940000155329"/>
<dbReference type="AlphaFoldDB" id="A0A452R612"/>
<dbReference type="PROSITE" id="PS50089">
    <property type="entry name" value="ZF_RING_2"/>
    <property type="match status" value="1"/>
</dbReference>
<reference evidence="9" key="1">
    <citation type="submission" date="2016-06" db="EMBL/GenBank/DDBJ databases">
        <title>De novo assembly and RNA-Seq shows season-dependent expression and editing in black bear kidneys.</title>
        <authorList>
            <person name="Korstanje R."/>
            <person name="Srivastava A."/>
            <person name="Sarsani V.K."/>
            <person name="Sheehan S.M."/>
            <person name="Seger R.L."/>
            <person name="Barter M.E."/>
            <person name="Lindqvist C."/>
            <person name="Brody L.C."/>
            <person name="Mullikin J.C."/>
        </authorList>
    </citation>
    <scope>NUCLEOTIDE SEQUENCE [LARGE SCALE GENOMIC DNA]</scope>
</reference>
<dbReference type="InterPro" id="IPR043136">
    <property type="entry name" value="B30.2/SPRY_sf"/>
</dbReference>
<proteinExistence type="predicted"/>
<evidence type="ECO:0000256" key="3">
    <source>
        <dbReference type="ARBA" id="ARBA00022833"/>
    </source>
</evidence>
<evidence type="ECO:0000313" key="8">
    <source>
        <dbReference type="Ensembl" id="ENSUAMP00000013762.1"/>
    </source>
</evidence>
<dbReference type="PANTHER" id="PTHR24103">
    <property type="entry name" value="E3 UBIQUITIN-PROTEIN LIGASE TRIM"/>
    <property type="match status" value="1"/>
</dbReference>
<evidence type="ECO:0000259" key="5">
    <source>
        <dbReference type="PROSITE" id="PS50089"/>
    </source>
</evidence>
<dbReference type="GO" id="GO:0008270">
    <property type="term" value="F:zinc ion binding"/>
    <property type="evidence" value="ECO:0007669"/>
    <property type="project" value="UniProtKB-KW"/>
</dbReference>
<dbReference type="CDD" id="cd15828">
    <property type="entry name" value="SPRY_PRY_TRIM60"/>
    <property type="match status" value="1"/>
</dbReference>
<evidence type="ECO:0000256" key="2">
    <source>
        <dbReference type="ARBA" id="ARBA00022771"/>
    </source>
</evidence>
<dbReference type="PROSITE" id="PS50119">
    <property type="entry name" value="ZF_BBOX"/>
    <property type="match status" value="1"/>
</dbReference>
<dbReference type="InterPro" id="IPR035786">
    <property type="entry name" value="SPRY/PRY_TRIM60"/>
</dbReference>
<dbReference type="InterPro" id="IPR001841">
    <property type="entry name" value="Znf_RING"/>
</dbReference>
<evidence type="ECO:0000313" key="9">
    <source>
        <dbReference type="Proteomes" id="UP000291022"/>
    </source>
</evidence>
<evidence type="ECO:0000259" key="6">
    <source>
        <dbReference type="PROSITE" id="PS50119"/>
    </source>
</evidence>
<keyword evidence="1" id="KW-0479">Metal-binding</keyword>
<dbReference type="Proteomes" id="UP000291022">
    <property type="component" value="Unassembled WGS sequence"/>
</dbReference>
<dbReference type="SMART" id="SM00449">
    <property type="entry name" value="SPRY"/>
    <property type="match status" value="1"/>
</dbReference>
<dbReference type="SMART" id="SM00589">
    <property type="entry name" value="PRY"/>
    <property type="match status" value="1"/>
</dbReference>
<name>A0A452R612_URSAM</name>
<dbReference type="InterPro" id="IPR003877">
    <property type="entry name" value="SPRY_dom"/>
</dbReference>
<dbReference type="SMART" id="SM00184">
    <property type="entry name" value="RING"/>
    <property type="match status" value="1"/>
</dbReference>
<dbReference type="Pfam" id="PF13765">
    <property type="entry name" value="PRY"/>
    <property type="match status" value="1"/>
</dbReference>
<feature type="domain" description="B box-type" evidence="6">
    <location>
        <begin position="103"/>
        <end position="144"/>
    </location>
</feature>
<dbReference type="InterPro" id="IPR013320">
    <property type="entry name" value="ConA-like_dom_sf"/>
</dbReference>
<dbReference type="Pfam" id="PF00643">
    <property type="entry name" value="zf-B_box"/>
    <property type="match status" value="1"/>
</dbReference>
<evidence type="ECO:0000256" key="4">
    <source>
        <dbReference type="PROSITE-ProRule" id="PRU00024"/>
    </source>
</evidence>
<dbReference type="Pfam" id="PF00622">
    <property type="entry name" value="SPRY"/>
    <property type="match status" value="1"/>
</dbReference>
<keyword evidence="2 4" id="KW-0863">Zinc-finger</keyword>
<dbReference type="SUPFAM" id="SSF57845">
    <property type="entry name" value="B-box zinc-binding domain"/>
    <property type="match status" value="1"/>
</dbReference>
<dbReference type="InterPro" id="IPR017907">
    <property type="entry name" value="Znf_RING_CS"/>
</dbReference>
<dbReference type="InterPro" id="IPR001870">
    <property type="entry name" value="B30.2/SPRY"/>
</dbReference>
<dbReference type="CDD" id="cd19791">
    <property type="entry name" value="Bbox2_TRIM60-like"/>
    <property type="match status" value="1"/>
</dbReference>
<keyword evidence="3" id="KW-0862">Zinc</keyword>
<dbReference type="Ensembl" id="ENSUAMT00000015434.1">
    <property type="protein sequence ID" value="ENSUAMP00000013762.1"/>
    <property type="gene ID" value="ENSUAMG00000011057.1"/>
</dbReference>